<dbReference type="Proteomes" id="UP000026915">
    <property type="component" value="Chromosome 6"/>
</dbReference>
<dbReference type="EMBL" id="CM001884">
    <property type="protein sequence ID" value="EOY25769.1"/>
    <property type="molecule type" value="Genomic_DNA"/>
</dbReference>
<dbReference type="OMA" id="CFMNTLF"/>
<gene>
    <name evidence="2" type="ORF">TCM_027139</name>
</gene>
<proteinExistence type="predicted"/>
<reference evidence="2 3" key="1">
    <citation type="journal article" date="2013" name="Genome Biol.">
        <title>The genome sequence of the most widely cultivated cacao type and its use to identify candidate genes regulating pod color.</title>
        <authorList>
            <person name="Motamayor J.C."/>
            <person name="Mockaitis K."/>
            <person name="Schmutz J."/>
            <person name="Haiminen N."/>
            <person name="Iii D.L."/>
            <person name="Cornejo O."/>
            <person name="Findley S.D."/>
            <person name="Zheng P."/>
            <person name="Utro F."/>
            <person name="Royaert S."/>
            <person name="Saski C."/>
            <person name="Jenkins J."/>
            <person name="Podicheti R."/>
            <person name="Zhao M."/>
            <person name="Scheffler B.E."/>
            <person name="Stack J.C."/>
            <person name="Feltus F.A."/>
            <person name="Mustiga G.M."/>
            <person name="Amores F."/>
            <person name="Phillips W."/>
            <person name="Marelli J.P."/>
            <person name="May G.D."/>
            <person name="Shapiro H."/>
            <person name="Ma J."/>
            <person name="Bustamante C.D."/>
            <person name="Schnell R.J."/>
            <person name="Main D."/>
            <person name="Gilbert D."/>
            <person name="Parida L."/>
            <person name="Kuhn D.N."/>
        </authorList>
    </citation>
    <scope>NUCLEOTIDE SEQUENCE [LARGE SCALE GENOMIC DNA]</scope>
    <source>
        <strain evidence="3">cv. Matina 1-6</strain>
    </source>
</reference>
<dbReference type="AlphaFoldDB" id="A0A061GFG6"/>
<sequence length="66" mass="7185">MNLTRAISLFSSLPLIGFLMNKTLALLLGCYESAPNVSDDDKHDAATSSNAAAQQHFRQLQHIRAA</sequence>
<accession>A0A061GFG6</accession>
<protein>
    <submittedName>
        <fullName evidence="2">Uncharacterized protein</fullName>
    </submittedName>
</protein>
<name>A0A061GFG6_THECC</name>
<dbReference type="HOGENOM" id="CLU_2836406_0_0_1"/>
<dbReference type="Gramene" id="EOY25769">
    <property type="protein sequence ID" value="EOY25769"/>
    <property type="gene ID" value="TCM_027139"/>
</dbReference>
<feature type="chain" id="PRO_5001599058" evidence="1">
    <location>
        <begin position="26"/>
        <end position="66"/>
    </location>
</feature>
<dbReference type="InParanoid" id="A0A061GFG6"/>
<keyword evidence="1" id="KW-0732">Signal</keyword>
<evidence type="ECO:0000313" key="2">
    <source>
        <dbReference type="EMBL" id="EOY25769.1"/>
    </source>
</evidence>
<evidence type="ECO:0000313" key="3">
    <source>
        <dbReference type="Proteomes" id="UP000026915"/>
    </source>
</evidence>
<keyword evidence="3" id="KW-1185">Reference proteome</keyword>
<feature type="signal peptide" evidence="1">
    <location>
        <begin position="1"/>
        <end position="25"/>
    </location>
</feature>
<organism evidence="2 3">
    <name type="scientific">Theobroma cacao</name>
    <name type="common">Cacao</name>
    <name type="synonym">Cocoa</name>
    <dbReference type="NCBI Taxonomy" id="3641"/>
    <lineage>
        <taxon>Eukaryota</taxon>
        <taxon>Viridiplantae</taxon>
        <taxon>Streptophyta</taxon>
        <taxon>Embryophyta</taxon>
        <taxon>Tracheophyta</taxon>
        <taxon>Spermatophyta</taxon>
        <taxon>Magnoliopsida</taxon>
        <taxon>eudicotyledons</taxon>
        <taxon>Gunneridae</taxon>
        <taxon>Pentapetalae</taxon>
        <taxon>rosids</taxon>
        <taxon>malvids</taxon>
        <taxon>Malvales</taxon>
        <taxon>Malvaceae</taxon>
        <taxon>Byttnerioideae</taxon>
        <taxon>Theobroma</taxon>
    </lineage>
</organism>
<evidence type="ECO:0000256" key="1">
    <source>
        <dbReference type="SAM" id="SignalP"/>
    </source>
</evidence>